<gene>
    <name evidence="4" type="ORF">ACHAXA_006724</name>
</gene>
<reference evidence="4 5" key="1">
    <citation type="submission" date="2024-10" db="EMBL/GenBank/DDBJ databases">
        <title>Updated reference genomes for cyclostephanoid diatoms.</title>
        <authorList>
            <person name="Roberts W.R."/>
            <person name="Alverson A.J."/>
        </authorList>
    </citation>
    <scope>NUCLEOTIDE SEQUENCE [LARGE SCALE GENOMIC DNA]</scope>
    <source>
        <strain evidence="4 5">AJA228-03</strain>
    </source>
</reference>
<name>A0ABD3SRC6_9STRA</name>
<evidence type="ECO:0000256" key="2">
    <source>
        <dbReference type="SAM" id="Phobius"/>
    </source>
</evidence>
<feature type="region of interest" description="Disordered" evidence="1">
    <location>
        <begin position="441"/>
        <end position="478"/>
    </location>
</feature>
<feature type="domain" description="HNH nuclease" evidence="3">
    <location>
        <begin position="326"/>
        <end position="379"/>
    </location>
</feature>
<evidence type="ECO:0000313" key="5">
    <source>
        <dbReference type="Proteomes" id="UP001530377"/>
    </source>
</evidence>
<feature type="compositionally biased region" description="Basic residues" evidence="1">
    <location>
        <begin position="139"/>
        <end position="153"/>
    </location>
</feature>
<keyword evidence="2" id="KW-0812">Transmembrane</keyword>
<feature type="region of interest" description="Disordered" evidence="1">
    <location>
        <begin position="67"/>
        <end position="153"/>
    </location>
</feature>
<evidence type="ECO:0000313" key="4">
    <source>
        <dbReference type="EMBL" id="KAL3827169.1"/>
    </source>
</evidence>
<dbReference type="SMART" id="SM00507">
    <property type="entry name" value="HNHc"/>
    <property type="match status" value="1"/>
</dbReference>
<keyword evidence="2" id="KW-0472">Membrane</keyword>
<dbReference type="InterPro" id="IPR052892">
    <property type="entry name" value="NA-targeting_endonuclease"/>
</dbReference>
<evidence type="ECO:0000256" key="1">
    <source>
        <dbReference type="SAM" id="MobiDB-lite"/>
    </source>
</evidence>
<dbReference type="CDD" id="cd00085">
    <property type="entry name" value="HNHc"/>
    <property type="match status" value="1"/>
</dbReference>
<feature type="compositionally biased region" description="Polar residues" evidence="1">
    <location>
        <begin position="216"/>
        <end position="229"/>
    </location>
</feature>
<dbReference type="EMBL" id="JALLPB020000007">
    <property type="protein sequence ID" value="KAL3827169.1"/>
    <property type="molecule type" value="Genomic_DNA"/>
</dbReference>
<feature type="region of interest" description="Disordered" evidence="1">
    <location>
        <begin position="208"/>
        <end position="239"/>
    </location>
</feature>
<feature type="transmembrane region" description="Helical" evidence="2">
    <location>
        <begin position="20"/>
        <end position="35"/>
    </location>
</feature>
<sequence length="478" mass="51877">MNRRIRRVDDDEGGGRPPPPAMSFLLVMTLLLTFGGDDDGIVGGGAAAAIVIASAFVTRRERSLDRIVPPASSARHPGHVRGPSSSSALRFKYDDGGGGGAGAAAAAASDDGDEDGVASTGRSNSMGVDEALGRPTGTKPKKRTRRLAVAKRRSHRLYKRGMQVASEEELAHHVQSIFSSEFGIGSEFDEYDEYEYEDVEPFILSDPVEEEEEGKNMSSAANATGSTPMSSSSSSSSSSRRRVVNSVAILDRHPSLVLNADYQPLRMLPLSIWSWQDTVKAVLSGKAVVVDIYPDVYVRAVNLDVPVPSVIALREYAPTGKARPAFTRRNVFLRDGYRCQYCVGLFRTSDLSLDHVEPRCLGGRLTWENTVTCCKRCNGRKGSLRPTELHRVGMELRSRPRIPTLYELAAEATKFVPRKVHSTWAPYLGISPMSSAVVAVASSSPSGVQDDGRSAPDGAGGDGGRERRKRMKKFRPYE</sequence>
<feature type="compositionally biased region" description="Basic residues" evidence="1">
    <location>
        <begin position="466"/>
        <end position="478"/>
    </location>
</feature>
<keyword evidence="2" id="KW-1133">Transmembrane helix</keyword>
<dbReference type="Pfam" id="PF14279">
    <property type="entry name" value="HNH_5"/>
    <property type="match status" value="1"/>
</dbReference>
<dbReference type="Gene3D" id="1.10.30.50">
    <property type="match status" value="1"/>
</dbReference>
<feature type="transmembrane region" description="Helical" evidence="2">
    <location>
        <begin position="41"/>
        <end position="58"/>
    </location>
</feature>
<organism evidence="4 5">
    <name type="scientific">Cyclostephanos tholiformis</name>
    <dbReference type="NCBI Taxonomy" id="382380"/>
    <lineage>
        <taxon>Eukaryota</taxon>
        <taxon>Sar</taxon>
        <taxon>Stramenopiles</taxon>
        <taxon>Ochrophyta</taxon>
        <taxon>Bacillariophyta</taxon>
        <taxon>Coscinodiscophyceae</taxon>
        <taxon>Thalassiosirophycidae</taxon>
        <taxon>Stephanodiscales</taxon>
        <taxon>Stephanodiscaceae</taxon>
        <taxon>Cyclostephanos</taxon>
    </lineage>
</organism>
<dbReference type="Proteomes" id="UP001530377">
    <property type="component" value="Unassembled WGS sequence"/>
</dbReference>
<comment type="caution">
    <text evidence="4">The sequence shown here is derived from an EMBL/GenBank/DDBJ whole genome shotgun (WGS) entry which is preliminary data.</text>
</comment>
<dbReference type="PANTHER" id="PTHR33877">
    <property type="entry name" value="SLL1193 PROTEIN"/>
    <property type="match status" value="1"/>
</dbReference>
<dbReference type="InterPro" id="IPR003615">
    <property type="entry name" value="HNH_nuc"/>
</dbReference>
<evidence type="ECO:0000259" key="3">
    <source>
        <dbReference type="SMART" id="SM00507"/>
    </source>
</evidence>
<feature type="region of interest" description="Disordered" evidence="1">
    <location>
        <begin position="1"/>
        <end position="20"/>
    </location>
</feature>
<dbReference type="InterPro" id="IPR029471">
    <property type="entry name" value="HNH_5"/>
</dbReference>
<dbReference type="PANTHER" id="PTHR33877:SF2">
    <property type="entry name" value="OS07G0170200 PROTEIN"/>
    <property type="match status" value="1"/>
</dbReference>
<proteinExistence type="predicted"/>
<keyword evidence="5" id="KW-1185">Reference proteome</keyword>
<protein>
    <recommendedName>
        <fullName evidence="3">HNH nuclease domain-containing protein</fullName>
    </recommendedName>
</protein>
<dbReference type="AlphaFoldDB" id="A0ABD3SRC6"/>
<accession>A0ABD3SRC6</accession>